<keyword evidence="3" id="KW-1185">Reference proteome</keyword>
<feature type="transmembrane region" description="Helical" evidence="1">
    <location>
        <begin position="312"/>
        <end position="334"/>
    </location>
</feature>
<feature type="transmembrane region" description="Helical" evidence="1">
    <location>
        <begin position="287"/>
        <end position="306"/>
    </location>
</feature>
<feature type="transmembrane region" description="Helical" evidence="1">
    <location>
        <begin position="210"/>
        <end position="231"/>
    </location>
</feature>
<evidence type="ECO:0000256" key="1">
    <source>
        <dbReference type="SAM" id="Phobius"/>
    </source>
</evidence>
<comment type="caution">
    <text evidence="2">The sequence shown here is derived from an EMBL/GenBank/DDBJ whole genome shotgun (WGS) entry which is preliminary data.</text>
</comment>
<keyword evidence="1" id="KW-0472">Membrane</keyword>
<feature type="transmembrane region" description="Helical" evidence="1">
    <location>
        <begin position="133"/>
        <end position="151"/>
    </location>
</feature>
<sequence>MIINRIFLFTSNHHVTGNNFQISNNILILLIHSASLPTFTATNPIFQLEIESNKIKNIKSNILYFHHNTTLTVVKSPPLNDIYFNDSIINIKENNIAKDSKITVEFRKRIINKNKSKIENQIRRIREYYIKDIIYTPICFTNSFYLLLILLKDRFNIILNSLTINLPLKFIINIMGIGITNKQNHIIKTYTSLLVIILFKMQKFLIEKNILFLYLFIYIYLKYICNIKYINLRYLIFFLNIKILYQFVFLAYFNLVQILGNVIDILRGKNYNVLKMRYDNIKYSTDKIIISTIMLSIGILILFNIIEYYFACFLFFIIIEICNFFVKFGSILLVDLNKYYKKYMLIKNDINTLKRVKCDIKDRIKVSFYMAFALSKLRAFNNDFIKKIITGNFIIDTLQ</sequence>
<organism evidence="2 3">
    <name type="scientific">Astathelohania contejeani</name>
    <dbReference type="NCBI Taxonomy" id="164912"/>
    <lineage>
        <taxon>Eukaryota</taxon>
        <taxon>Fungi</taxon>
        <taxon>Fungi incertae sedis</taxon>
        <taxon>Microsporidia</taxon>
        <taxon>Astathelohaniidae</taxon>
        <taxon>Astathelohania</taxon>
    </lineage>
</organism>
<name>A0ABQ7HZB0_9MICR</name>
<keyword evidence="1" id="KW-0812">Transmembrane</keyword>
<dbReference type="Proteomes" id="UP001516464">
    <property type="component" value="Unassembled WGS sequence"/>
</dbReference>
<accession>A0ABQ7HZB0</accession>
<keyword evidence="1" id="KW-1133">Transmembrane helix</keyword>
<feature type="transmembrane region" description="Helical" evidence="1">
    <location>
        <begin position="243"/>
        <end position="266"/>
    </location>
</feature>
<feature type="transmembrane region" description="Helical" evidence="1">
    <location>
        <begin position="157"/>
        <end position="179"/>
    </location>
</feature>
<reference evidence="2 3" key="1">
    <citation type="submission" date="2019-01" db="EMBL/GenBank/DDBJ databases">
        <title>Genomes sequencing and comparative genomics of infectious freshwater microsporidia, Cucumispora dikerogammari and Thelohania contejeani.</title>
        <authorList>
            <person name="Cormier A."/>
            <person name="Giraud I."/>
            <person name="Wattier R."/>
            <person name="Teixeira M."/>
            <person name="Grandjean F."/>
            <person name="Rigaud T."/>
            <person name="Cordaux R."/>
        </authorList>
    </citation>
    <scope>NUCLEOTIDE SEQUENCE [LARGE SCALE GENOMIC DNA]</scope>
    <source>
        <strain evidence="2">T1</strain>
        <tissue evidence="2">Spores</tissue>
    </source>
</reference>
<proteinExistence type="predicted"/>
<gene>
    <name evidence="2" type="ORF">TCON_1341</name>
</gene>
<dbReference type="EMBL" id="SBIQ01000086">
    <property type="protein sequence ID" value="KAF7683447.1"/>
    <property type="molecule type" value="Genomic_DNA"/>
</dbReference>
<evidence type="ECO:0000313" key="3">
    <source>
        <dbReference type="Proteomes" id="UP001516464"/>
    </source>
</evidence>
<evidence type="ECO:0000313" key="2">
    <source>
        <dbReference type="EMBL" id="KAF7683447.1"/>
    </source>
</evidence>
<protein>
    <submittedName>
        <fullName evidence="2">Uncharacterized protein</fullName>
    </submittedName>
</protein>